<dbReference type="NCBIfam" id="TIGR01643">
    <property type="entry name" value="YD_repeat_2x"/>
    <property type="match status" value="1"/>
</dbReference>
<organism evidence="3 4">
    <name type="scientific">Butyrivibrio hungatei</name>
    <dbReference type="NCBI Taxonomy" id="185008"/>
    <lineage>
        <taxon>Bacteria</taxon>
        <taxon>Bacillati</taxon>
        <taxon>Bacillota</taxon>
        <taxon>Clostridia</taxon>
        <taxon>Lachnospirales</taxon>
        <taxon>Lachnospiraceae</taxon>
        <taxon>Butyrivibrio</taxon>
    </lineage>
</organism>
<accession>A0A1G5G443</accession>
<sequence>MDIIYGKNNKVVESRSTTLYTYTATGRFKSVVDALGWKETYEYDQYGRLKTKNDRDNYATTYEYNNSGAVIKVGYADGRSVEFSYK</sequence>
<proteinExistence type="predicted"/>
<dbReference type="Proteomes" id="UP000183047">
    <property type="component" value="Unassembled WGS sequence"/>
</dbReference>
<reference evidence="4" key="1">
    <citation type="submission" date="2016-10" db="EMBL/GenBank/DDBJ databases">
        <authorList>
            <person name="Varghese N."/>
            <person name="Submissions S."/>
        </authorList>
    </citation>
    <scope>NUCLEOTIDE SEQUENCE [LARGE SCALE GENOMIC DNA]</scope>
    <source>
        <strain evidence="4">XBD2006</strain>
    </source>
</reference>
<dbReference type="AlphaFoldDB" id="A0A1G5G443"/>
<protein>
    <submittedName>
        <fullName evidence="3">YD repeat-containing protein</fullName>
    </submittedName>
</protein>
<dbReference type="Gene3D" id="2.180.10.10">
    <property type="entry name" value="RHS repeat-associated core"/>
    <property type="match status" value="1"/>
</dbReference>
<keyword evidence="4" id="KW-1185">Reference proteome</keyword>
<dbReference type="Pfam" id="PF25023">
    <property type="entry name" value="TEN_YD-shell"/>
    <property type="match status" value="1"/>
</dbReference>
<evidence type="ECO:0000256" key="1">
    <source>
        <dbReference type="ARBA" id="ARBA00022737"/>
    </source>
</evidence>
<name>A0A1G5G443_9FIRM</name>
<evidence type="ECO:0000313" key="3">
    <source>
        <dbReference type="EMBL" id="SCY46020.1"/>
    </source>
</evidence>
<dbReference type="OrthoDB" id="9815752at2"/>
<dbReference type="EMBL" id="FMUR01000018">
    <property type="protein sequence ID" value="SCY46020.1"/>
    <property type="molecule type" value="Genomic_DNA"/>
</dbReference>
<evidence type="ECO:0000313" key="4">
    <source>
        <dbReference type="Proteomes" id="UP000183047"/>
    </source>
</evidence>
<gene>
    <name evidence="3" type="ORF">SAMN02910451_02692</name>
</gene>
<dbReference type="InterPro" id="IPR006530">
    <property type="entry name" value="YD"/>
</dbReference>
<evidence type="ECO:0000259" key="2">
    <source>
        <dbReference type="Pfam" id="PF25023"/>
    </source>
</evidence>
<keyword evidence="1" id="KW-0677">Repeat</keyword>
<dbReference type="RefSeq" id="WP_074463110.1">
    <property type="nucleotide sequence ID" value="NZ_FMUR01000018.1"/>
</dbReference>
<dbReference type="InterPro" id="IPR056823">
    <property type="entry name" value="TEN-like_YD-shell"/>
</dbReference>
<feature type="domain" description="Teneurin-like YD-shell" evidence="2">
    <location>
        <begin position="1"/>
        <end position="85"/>
    </location>
</feature>